<proteinExistence type="inferred from homology"/>
<dbReference type="OrthoDB" id="84443at2157"/>
<keyword evidence="3" id="KW-0326">Glycosidase</keyword>
<organism evidence="5 6">
    <name type="scientific">Pyrobaculum islandicum (strain DSM 4184 / JCM 9189 / GEO3)</name>
    <dbReference type="NCBI Taxonomy" id="384616"/>
    <lineage>
        <taxon>Archaea</taxon>
        <taxon>Thermoproteota</taxon>
        <taxon>Thermoprotei</taxon>
        <taxon>Thermoproteales</taxon>
        <taxon>Thermoproteaceae</taxon>
        <taxon>Pyrobaculum</taxon>
    </lineage>
</organism>
<dbReference type="EMBL" id="CP000504">
    <property type="protein sequence ID" value="ABL88859.1"/>
    <property type="molecule type" value="Genomic_DNA"/>
</dbReference>
<reference evidence="5" key="1">
    <citation type="submission" date="2006-12" db="EMBL/GenBank/DDBJ databases">
        <title>Complete sequence of Pyrobaculum islandicum DSM 4184.</title>
        <authorList>
            <person name="Copeland A."/>
            <person name="Lucas S."/>
            <person name="Lapidus A."/>
            <person name="Barry K."/>
            <person name="Detter J.C."/>
            <person name="Glavina del Rio T."/>
            <person name="Dalin E."/>
            <person name="Tice H."/>
            <person name="Pitluck S."/>
            <person name="Meincke L."/>
            <person name="Brettin T."/>
            <person name="Bruce D."/>
            <person name="Han C."/>
            <person name="Tapia R."/>
            <person name="Gilna P."/>
            <person name="Schmutz J."/>
            <person name="Larimer F."/>
            <person name="Land M."/>
            <person name="Hauser L."/>
            <person name="Kyrpides N."/>
            <person name="Mikhailova N."/>
            <person name="Cozen A.E."/>
            <person name="Fitz-Gibbon S.T."/>
            <person name="House C.H."/>
            <person name="Saltikov C."/>
            <person name="Lowe T."/>
            <person name="Richardson P."/>
        </authorList>
    </citation>
    <scope>NUCLEOTIDE SEQUENCE [LARGE SCALE GENOMIC DNA]</scope>
    <source>
        <strain evidence="5">DSM 4184</strain>
    </source>
</reference>
<evidence type="ECO:0000313" key="6">
    <source>
        <dbReference type="Proteomes" id="UP000002595"/>
    </source>
</evidence>
<evidence type="ECO:0000256" key="1">
    <source>
        <dbReference type="ARBA" id="ARBA00010838"/>
    </source>
</evidence>
<dbReference type="AlphaFoldDB" id="A1RV77"/>
<evidence type="ECO:0000256" key="2">
    <source>
        <dbReference type="ARBA" id="ARBA00022801"/>
    </source>
</evidence>
<dbReference type="HOGENOM" id="CLU_777595_0_0_2"/>
<keyword evidence="6" id="KW-1185">Reference proteome</keyword>
<comment type="similarity">
    <text evidence="1 4">Belongs to the glycosyl hydrolase 1 family.</text>
</comment>
<keyword evidence="2 5" id="KW-0378">Hydrolase</keyword>
<protein>
    <submittedName>
        <fullName evidence="5">Glycosyl hydrolase family 1</fullName>
    </submittedName>
</protein>
<dbReference type="STRING" id="384616.Pisl_1708"/>
<evidence type="ECO:0000256" key="4">
    <source>
        <dbReference type="RuleBase" id="RU003690"/>
    </source>
</evidence>
<dbReference type="Proteomes" id="UP000002595">
    <property type="component" value="Chromosome"/>
</dbReference>
<accession>A1RV77</accession>
<dbReference type="InterPro" id="IPR001360">
    <property type="entry name" value="Glyco_hydro_1"/>
</dbReference>
<gene>
    <name evidence="5" type="ordered locus">Pisl_1708</name>
</gene>
<dbReference type="GeneID" id="4616893"/>
<sequence>MQIGAAVSPYQHFGFCKCDMLDEPGAYHILFYEEDFDIAKAVGLDVFRTGIEWAIIEPREGYYDKEALKLFNEYLSSIKRRGIKTWVTLHHFTNPRWVWKYGGWESKDVTRRFLSYVDYVARELGGLIDVALIFNEPSMYTFLAYIRGDLPPYGFMSLKHMRRALSNINETILMARDILKNYGVVKSFTHSFTKFESKNAIFKPIIYFINRLNSKYLAMFKEMDYTSINFYVVGRYEDFSMRFLYRPKSLLEIKPPTPLAVTEFGIATRDEELRYRYLCSMAHVFKEVKPIVAIWWSFLHGYEWGLGYQPFFALVDIKGTRRILTRLAKVFRTTLENPPRCEFVERDAGLEWRWHL</sequence>
<dbReference type="PANTHER" id="PTHR10353:SF209">
    <property type="entry name" value="GALACTOLIPID GALACTOSYLTRANSFERASE SFR2, CHLOROPLASTIC"/>
    <property type="match status" value="1"/>
</dbReference>
<dbReference type="GO" id="GO:0005975">
    <property type="term" value="P:carbohydrate metabolic process"/>
    <property type="evidence" value="ECO:0007669"/>
    <property type="project" value="InterPro"/>
</dbReference>
<dbReference type="KEGG" id="pis:Pisl_1708"/>
<dbReference type="Pfam" id="PF00232">
    <property type="entry name" value="Glyco_hydro_1"/>
    <property type="match status" value="1"/>
</dbReference>
<name>A1RV77_PYRIL</name>
<dbReference type="PANTHER" id="PTHR10353">
    <property type="entry name" value="GLYCOSYL HYDROLASE"/>
    <property type="match status" value="1"/>
</dbReference>
<dbReference type="RefSeq" id="WP_011763434.1">
    <property type="nucleotide sequence ID" value="NC_008701.1"/>
</dbReference>
<dbReference type="SUPFAM" id="SSF51445">
    <property type="entry name" value="(Trans)glycosidases"/>
    <property type="match status" value="1"/>
</dbReference>
<evidence type="ECO:0000313" key="5">
    <source>
        <dbReference type="EMBL" id="ABL88859.1"/>
    </source>
</evidence>
<dbReference type="InterPro" id="IPR017853">
    <property type="entry name" value="GH"/>
</dbReference>
<evidence type="ECO:0000256" key="3">
    <source>
        <dbReference type="ARBA" id="ARBA00023295"/>
    </source>
</evidence>
<dbReference type="CAZy" id="GH1">
    <property type="family name" value="Glycoside Hydrolase Family 1"/>
</dbReference>
<dbReference type="eggNOG" id="arCOG05412">
    <property type="taxonomic scope" value="Archaea"/>
</dbReference>
<dbReference type="Gene3D" id="3.20.20.80">
    <property type="entry name" value="Glycosidases"/>
    <property type="match status" value="2"/>
</dbReference>
<dbReference type="GO" id="GO:0008422">
    <property type="term" value="F:beta-glucosidase activity"/>
    <property type="evidence" value="ECO:0007669"/>
    <property type="project" value="TreeGrafter"/>
</dbReference>